<evidence type="ECO:0000256" key="1">
    <source>
        <dbReference type="SAM" id="Phobius"/>
    </source>
</evidence>
<dbReference type="GO" id="GO:0090414">
    <property type="term" value="P:molybdate ion export from vacuole"/>
    <property type="evidence" value="ECO:0000318"/>
    <property type="project" value="GO_Central"/>
</dbReference>
<dbReference type="PANTHER" id="PTHR31970">
    <property type="match status" value="1"/>
</dbReference>
<dbReference type="PANTHER" id="PTHR31970:SF0">
    <property type="entry name" value="MOLYBDATE TRANSPORTER 1"/>
    <property type="match status" value="1"/>
</dbReference>
<dbReference type="AlphaFoldDB" id="A0A059DG25"/>
<organism evidence="2">
    <name type="scientific">Eucalyptus grandis</name>
    <name type="common">Flooded gum</name>
    <dbReference type="NCBI Taxonomy" id="71139"/>
    <lineage>
        <taxon>Eukaryota</taxon>
        <taxon>Viridiplantae</taxon>
        <taxon>Streptophyta</taxon>
        <taxon>Embryophyta</taxon>
        <taxon>Tracheophyta</taxon>
        <taxon>Spermatophyta</taxon>
        <taxon>Magnoliopsida</taxon>
        <taxon>eudicotyledons</taxon>
        <taxon>Gunneridae</taxon>
        <taxon>Pentapetalae</taxon>
        <taxon>rosids</taxon>
        <taxon>malvids</taxon>
        <taxon>Myrtales</taxon>
        <taxon>Myrtaceae</taxon>
        <taxon>Myrtoideae</taxon>
        <taxon>Eucalypteae</taxon>
        <taxon>Eucalyptus</taxon>
    </lineage>
</organism>
<gene>
    <name evidence="2" type="ORF">EUGRSUZ_A01699</name>
</gene>
<dbReference type="Pfam" id="PF16983">
    <property type="entry name" value="MFS_MOT1"/>
    <property type="match status" value="1"/>
</dbReference>
<keyword evidence="1" id="KW-0812">Transmembrane</keyword>
<feature type="transmembrane region" description="Helical" evidence="1">
    <location>
        <begin position="164"/>
        <end position="184"/>
    </location>
</feature>
<name>A0A059DG25_EUCGR</name>
<feature type="transmembrane region" description="Helical" evidence="1">
    <location>
        <begin position="114"/>
        <end position="133"/>
    </location>
</feature>
<keyword evidence="1" id="KW-1133">Transmembrane helix</keyword>
<sequence>MLQKLRTNLAIRSKWGEVNGAMGDLGTYDLNLSTTIIFTGVHNMVTGAIYSVPMPVQPMKAITAVMTAGICTSTILVVLGVTRLMQPVYRLLPLSVVRGIRLSQEPSSAMSKHWLGLDGLVLAIVCACFIVIINGAGEERRSNPESGNNIKDESSMRKRKWKRIMTALPSAFIIFLLGVVLAFIREPKVVRGIKFGPSSIEVVKISRHAWKEGFIEGTIPQLPLSILNSERWLCGDLGASKLILGLVLGSSIVKVLDQFPVGVLSVLLLFAGIELALAARDMDSKEEAFVMLICAAVSLVGLSATLEFLRGIVVHVLLRLRNLSSIRSSSATP</sequence>
<feature type="transmembrane region" description="Helical" evidence="1">
    <location>
        <begin position="64"/>
        <end position="85"/>
    </location>
</feature>
<dbReference type="EMBL" id="KK198753">
    <property type="protein sequence ID" value="KCW89404.1"/>
    <property type="molecule type" value="Genomic_DNA"/>
</dbReference>
<dbReference type="Gramene" id="KCW89404">
    <property type="protein sequence ID" value="KCW89404"/>
    <property type="gene ID" value="EUGRSUZ_A01699"/>
</dbReference>
<dbReference type="GO" id="GO:0005774">
    <property type="term" value="C:vacuolar membrane"/>
    <property type="evidence" value="ECO:0000318"/>
    <property type="project" value="GO_Central"/>
</dbReference>
<keyword evidence="1" id="KW-0472">Membrane</keyword>
<feature type="transmembrane region" description="Helical" evidence="1">
    <location>
        <begin position="32"/>
        <end position="52"/>
    </location>
</feature>
<dbReference type="GO" id="GO:0015098">
    <property type="term" value="F:molybdate ion transmembrane transporter activity"/>
    <property type="evidence" value="ECO:0000318"/>
    <property type="project" value="GO_Central"/>
</dbReference>
<accession>A0A059DG25</accession>
<proteinExistence type="predicted"/>
<dbReference type="InterPro" id="IPR031563">
    <property type="entry name" value="MOT1/MOT2"/>
</dbReference>
<reference evidence="2" key="1">
    <citation type="submission" date="2013-07" db="EMBL/GenBank/DDBJ databases">
        <title>The genome of Eucalyptus grandis.</title>
        <authorList>
            <person name="Schmutz J."/>
            <person name="Hayes R."/>
            <person name="Myburg A."/>
            <person name="Tuskan G."/>
            <person name="Grattapaglia D."/>
            <person name="Rokhsar D.S."/>
        </authorList>
    </citation>
    <scope>NUCLEOTIDE SEQUENCE</scope>
    <source>
        <tissue evidence="2">Leaf extractions</tissue>
    </source>
</reference>
<feature type="transmembrane region" description="Helical" evidence="1">
    <location>
        <begin position="259"/>
        <end position="277"/>
    </location>
</feature>
<evidence type="ECO:0000313" key="2">
    <source>
        <dbReference type="EMBL" id="KCW89404.1"/>
    </source>
</evidence>
<feature type="transmembrane region" description="Helical" evidence="1">
    <location>
        <begin position="289"/>
        <end position="318"/>
    </location>
</feature>
<protein>
    <submittedName>
        <fullName evidence="2">Uncharacterized protein</fullName>
    </submittedName>
</protein>
<dbReference type="InParanoid" id="A0A059DG25"/>